<feature type="binding site" evidence="4">
    <location>
        <begin position="8"/>
        <end position="9"/>
    </location>
    <ligand>
        <name>D-ribulose 5-phosphate</name>
        <dbReference type="ChEBI" id="CHEBI:58121"/>
    </ligand>
</feature>
<accession>A0A4P8L427</accession>
<reference evidence="5 6" key="1">
    <citation type="submission" date="2019-05" db="EMBL/GenBank/DDBJ databases">
        <title>The Complete Genome Sequence of the n-alkane-degrading Desulfoglaeba alkanexedens ALDC reveals multiple alkylsuccinate synthase gene clusters.</title>
        <authorList>
            <person name="Callaghan A.V."/>
            <person name="Davidova I.A."/>
            <person name="Duncan K.E."/>
            <person name="Morris B."/>
            <person name="McInerney M.J."/>
        </authorList>
    </citation>
    <scope>NUCLEOTIDE SEQUENCE [LARGE SCALE GENOMIC DNA]</scope>
    <source>
        <strain evidence="5 6">ALDC</strain>
    </source>
</reference>
<evidence type="ECO:0000256" key="3">
    <source>
        <dbReference type="PIRSR" id="PIRSR005384-1"/>
    </source>
</evidence>
<keyword evidence="6" id="KW-1185">Reference proteome</keyword>
<dbReference type="OrthoDB" id="1778624at2"/>
<reference evidence="5 6" key="2">
    <citation type="submission" date="2019-05" db="EMBL/GenBank/DDBJ databases">
        <authorList>
            <person name="Suflita J.M."/>
            <person name="Marks C.R."/>
        </authorList>
    </citation>
    <scope>NUCLEOTIDE SEQUENCE [LARGE SCALE GENOMIC DNA]</scope>
    <source>
        <strain evidence="5 6">ALDC</strain>
    </source>
</reference>
<dbReference type="PIRSF" id="PIRSF005384">
    <property type="entry name" value="RpiB_LacA_B"/>
    <property type="match status" value="1"/>
</dbReference>
<feature type="binding site" evidence="4">
    <location>
        <position position="132"/>
    </location>
    <ligand>
        <name>D-ribulose 5-phosphate</name>
        <dbReference type="ChEBI" id="CHEBI:58121"/>
    </ligand>
</feature>
<dbReference type="NCBIfam" id="TIGR01120">
    <property type="entry name" value="rpiB"/>
    <property type="match status" value="1"/>
</dbReference>
<evidence type="ECO:0000313" key="6">
    <source>
        <dbReference type="Proteomes" id="UP000298602"/>
    </source>
</evidence>
<feature type="binding site" evidence="4">
    <location>
        <begin position="66"/>
        <end position="70"/>
    </location>
    <ligand>
        <name>D-ribulose 5-phosphate</name>
        <dbReference type="ChEBI" id="CHEBI:58121"/>
    </ligand>
</feature>
<dbReference type="Pfam" id="PF02502">
    <property type="entry name" value="LacAB_rpiB"/>
    <property type="match status" value="1"/>
</dbReference>
<dbReference type="PANTHER" id="PTHR30345">
    <property type="entry name" value="RIBOSE-5-PHOSPHATE ISOMERASE B"/>
    <property type="match status" value="1"/>
</dbReference>
<feature type="active site" description="Proton acceptor" evidence="3">
    <location>
        <position position="65"/>
    </location>
</feature>
<evidence type="ECO:0000256" key="4">
    <source>
        <dbReference type="PIRSR" id="PIRSR005384-2"/>
    </source>
</evidence>
<dbReference type="Gene3D" id="3.40.1400.10">
    <property type="entry name" value="Sugar-phosphate isomerase, RpiB/LacA/LacB"/>
    <property type="match status" value="1"/>
</dbReference>
<dbReference type="InterPro" id="IPR036569">
    <property type="entry name" value="RpiB_LacA_LacB_sf"/>
</dbReference>
<dbReference type="KEGG" id="dax:FDQ92_10850"/>
<dbReference type="GO" id="GO:0019316">
    <property type="term" value="P:D-allose catabolic process"/>
    <property type="evidence" value="ECO:0007669"/>
    <property type="project" value="TreeGrafter"/>
</dbReference>
<evidence type="ECO:0000256" key="2">
    <source>
        <dbReference type="ARBA" id="ARBA00023235"/>
    </source>
</evidence>
<dbReference type="RefSeq" id="WP_137424904.1">
    <property type="nucleotide sequence ID" value="NZ_CP040098.1"/>
</dbReference>
<dbReference type="InterPro" id="IPR003500">
    <property type="entry name" value="RpiB_LacA_LacB"/>
</dbReference>
<dbReference type="GO" id="GO:0004751">
    <property type="term" value="F:ribose-5-phosphate isomerase activity"/>
    <property type="evidence" value="ECO:0007669"/>
    <property type="project" value="UniProtKB-EC"/>
</dbReference>
<dbReference type="EMBL" id="CP040098">
    <property type="protein sequence ID" value="QCQ22620.1"/>
    <property type="molecule type" value="Genomic_DNA"/>
</dbReference>
<keyword evidence="2 5" id="KW-0413">Isomerase</keyword>
<feature type="active site" description="Proton donor" evidence="3">
    <location>
        <position position="98"/>
    </location>
</feature>
<dbReference type="SUPFAM" id="SSF89623">
    <property type="entry name" value="Ribose/Galactose isomerase RpiB/AlsB"/>
    <property type="match status" value="1"/>
</dbReference>
<organism evidence="5 6">
    <name type="scientific">Desulfoglaeba alkanexedens ALDC</name>
    <dbReference type="NCBI Taxonomy" id="980445"/>
    <lineage>
        <taxon>Bacteria</taxon>
        <taxon>Pseudomonadati</taxon>
        <taxon>Thermodesulfobacteriota</taxon>
        <taxon>Syntrophobacteria</taxon>
        <taxon>Syntrophobacterales</taxon>
        <taxon>Syntrophobacteraceae</taxon>
        <taxon>Desulfoglaeba</taxon>
    </lineage>
</organism>
<dbReference type="GO" id="GO:0009052">
    <property type="term" value="P:pentose-phosphate shunt, non-oxidative branch"/>
    <property type="evidence" value="ECO:0007669"/>
    <property type="project" value="TreeGrafter"/>
</dbReference>
<gene>
    <name evidence="5" type="primary">rpiB</name>
    <name evidence="5" type="ORF">FDQ92_10850</name>
</gene>
<dbReference type="NCBIfam" id="TIGR00689">
    <property type="entry name" value="rpiB_lacA_lacB"/>
    <property type="match status" value="1"/>
</dbReference>
<dbReference type="NCBIfam" id="NF004051">
    <property type="entry name" value="PRK05571.1"/>
    <property type="match status" value="1"/>
</dbReference>
<dbReference type="PANTHER" id="PTHR30345:SF0">
    <property type="entry name" value="DNA DAMAGE-REPAIR_TOLERATION PROTEIN DRT102"/>
    <property type="match status" value="1"/>
</dbReference>
<proteinExistence type="inferred from homology"/>
<dbReference type="AlphaFoldDB" id="A0A4P8L427"/>
<dbReference type="InterPro" id="IPR004785">
    <property type="entry name" value="RpiB"/>
</dbReference>
<dbReference type="Proteomes" id="UP000298602">
    <property type="component" value="Chromosome"/>
</dbReference>
<dbReference type="EC" id="5.3.1.6" evidence="5"/>
<feature type="binding site" evidence="4">
    <location>
        <position position="109"/>
    </location>
    <ligand>
        <name>D-ribulose 5-phosphate</name>
        <dbReference type="ChEBI" id="CHEBI:58121"/>
    </ligand>
</feature>
<comment type="similarity">
    <text evidence="1">Belongs to the LacAB/RpiB family.</text>
</comment>
<feature type="binding site" evidence="4">
    <location>
        <position position="136"/>
    </location>
    <ligand>
        <name>D-ribulose 5-phosphate</name>
        <dbReference type="ChEBI" id="CHEBI:58121"/>
    </ligand>
</feature>
<protein>
    <submittedName>
        <fullName evidence="5">Ribose 5-phosphate isomerase B</fullName>
        <ecNumber evidence="5">5.3.1.6</ecNumber>
    </submittedName>
</protein>
<sequence length="149" mass="16213">MKIMIGADHAGFELKEKVAQHLHRLGHEVVDVGTHGKSSVDYPIYAFQVAEGVAKATSDRGILICGSGIGMCITANRVPGVRAALTNEPYAAKMSRRHNDSNVLCLGGRFIGEDLAMAIIDVWLTEPFEGDRHARRIAMIDTLTQNRNG</sequence>
<name>A0A4P8L427_9BACT</name>
<evidence type="ECO:0000256" key="1">
    <source>
        <dbReference type="ARBA" id="ARBA00008754"/>
    </source>
</evidence>
<evidence type="ECO:0000313" key="5">
    <source>
        <dbReference type="EMBL" id="QCQ22620.1"/>
    </source>
</evidence>
<feature type="binding site" evidence="4">
    <location>
        <position position="99"/>
    </location>
    <ligand>
        <name>D-ribulose 5-phosphate</name>
        <dbReference type="ChEBI" id="CHEBI:58121"/>
    </ligand>
</feature>